<name>A0ABP7DCL7_9ACTN</name>
<evidence type="ECO:0000313" key="2">
    <source>
        <dbReference type="Proteomes" id="UP001500902"/>
    </source>
</evidence>
<sequence>MTTTPITTPPVSLSPARYPVLAELAESQPLADVEVIIKLEKPSFHGQTEFRLRPGVVDADAIELFGFAQCHRLAAAMHERTGWPFALVQQLVDGVWKWAHVGVFTPGGRMLDIHGPREVAEVERQMNDTYGPPARVRSLDTLADLRDAIAPTNGLANWKDDINGAAGVEIVMLLADTLIAKANAESQAESRPVTRSAGHEARALLADAANKDRFYDNSSPYNERRRQALREGDDAATALYAAQAATAHAVLAVAGELAELRGQVHELRAVREDLADIADAVRGLANALTSGAGQSADVADQMAELTGVVDRGLIDVAREVADVAAAVNEHRGRRRSWRNLFRRRPAGPARPGVAADAQETPSPVDLAIPVASVPAISAGQLALERLAHLREVLANWAVTLPDNPNVSGLRQGLAITVYDAWEATRAVIAQVAGNLSISAGPVQDAVLLLEAALHEMGPAGVPSIEAVRAVSDRLTELLKVVAAQAVAARAEVDAR</sequence>
<proteinExistence type="predicted"/>
<comment type="caution">
    <text evidence="1">The sequence shown here is derived from an EMBL/GenBank/DDBJ whole genome shotgun (WGS) entry which is preliminary data.</text>
</comment>
<organism evidence="1 2">
    <name type="scientific">Nonomuraea antimicrobica</name>
    <dbReference type="NCBI Taxonomy" id="561173"/>
    <lineage>
        <taxon>Bacteria</taxon>
        <taxon>Bacillati</taxon>
        <taxon>Actinomycetota</taxon>
        <taxon>Actinomycetes</taxon>
        <taxon>Streptosporangiales</taxon>
        <taxon>Streptosporangiaceae</taxon>
        <taxon>Nonomuraea</taxon>
    </lineage>
</organism>
<protein>
    <submittedName>
        <fullName evidence="1">Uncharacterized protein</fullName>
    </submittedName>
</protein>
<reference evidence="2" key="1">
    <citation type="journal article" date="2019" name="Int. J. Syst. Evol. Microbiol.">
        <title>The Global Catalogue of Microorganisms (GCM) 10K type strain sequencing project: providing services to taxonomists for standard genome sequencing and annotation.</title>
        <authorList>
            <consortium name="The Broad Institute Genomics Platform"/>
            <consortium name="The Broad Institute Genome Sequencing Center for Infectious Disease"/>
            <person name="Wu L."/>
            <person name="Ma J."/>
        </authorList>
    </citation>
    <scope>NUCLEOTIDE SEQUENCE [LARGE SCALE GENOMIC DNA]</scope>
    <source>
        <strain evidence="2">JCM 16904</strain>
    </source>
</reference>
<gene>
    <name evidence="1" type="ORF">GCM10022224_080370</name>
</gene>
<keyword evidence="2" id="KW-1185">Reference proteome</keyword>
<dbReference type="EMBL" id="BAAAZP010000169">
    <property type="protein sequence ID" value="GAA3702477.1"/>
    <property type="molecule type" value="Genomic_DNA"/>
</dbReference>
<accession>A0ABP7DCL7</accession>
<dbReference type="RefSeq" id="WP_344890730.1">
    <property type="nucleotide sequence ID" value="NZ_BAAAZP010000169.1"/>
</dbReference>
<dbReference type="Proteomes" id="UP001500902">
    <property type="component" value="Unassembled WGS sequence"/>
</dbReference>
<evidence type="ECO:0000313" key="1">
    <source>
        <dbReference type="EMBL" id="GAA3702477.1"/>
    </source>
</evidence>